<name>A0A3L8PRH5_9GAMM</name>
<evidence type="ECO:0000313" key="2">
    <source>
        <dbReference type="Proteomes" id="UP000281474"/>
    </source>
</evidence>
<dbReference type="AlphaFoldDB" id="A0A3L8PRH5"/>
<dbReference type="Proteomes" id="UP000281474">
    <property type="component" value="Unassembled WGS sequence"/>
</dbReference>
<keyword evidence="2" id="KW-1185">Reference proteome</keyword>
<evidence type="ECO:0000313" key="1">
    <source>
        <dbReference type="EMBL" id="RLV57985.1"/>
    </source>
</evidence>
<accession>A0A3L8PRH5</accession>
<organism evidence="1 2">
    <name type="scientific">Parashewanella curva</name>
    <dbReference type="NCBI Taxonomy" id="2338552"/>
    <lineage>
        <taxon>Bacteria</taxon>
        <taxon>Pseudomonadati</taxon>
        <taxon>Pseudomonadota</taxon>
        <taxon>Gammaproteobacteria</taxon>
        <taxon>Alteromonadales</taxon>
        <taxon>Shewanellaceae</taxon>
        <taxon>Parashewanella</taxon>
    </lineage>
</organism>
<dbReference type="EMBL" id="QZEI01000111">
    <property type="protein sequence ID" value="RLV57985.1"/>
    <property type="molecule type" value="Genomic_DNA"/>
</dbReference>
<protein>
    <submittedName>
        <fullName evidence="1">Conjugal transfer protein TraD</fullName>
    </submittedName>
</protein>
<reference evidence="1 2" key="1">
    <citation type="submission" date="2018-09" db="EMBL/GenBank/DDBJ databases">
        <title>Phylogeny of the Shewanellaceae, and recommendation for two new genera, Pseudoshewanella and Parashewanella.</title>
        <authorList>
            <person name="Wang G."/>
        </authorList>
    </citation>
    <scope>NUCLEOTIDE SEQUENCE [LARGE SCALE GENOMIC DNA]</scope>
    <source>
        <strain evidence="1 2">C51</strain>
    </source>
</reference>
<sequence>MNDRLLTLNDAGVEVEVSQQEAEELGAFEEAAITEQEAIESTQVEGVGDGNRQ</sequence>
<proteinExistence type="predicted"/>
<comment type="caution">
    <text evidence="1">The sequence shown here is derived from an EMBL/GenBank/DDBJ whole genome shotgun (WGS) entry which is preliminary data.</text>
</comment>
<gene>
    <name evidence="1" type="ORF">D5018_19660</name>
</gene>